<name>A0AC34GT52_9BILA</name>
<reference evidence="2" key="1">
    <citation type="submission" date="2022-11" db="UniProtKB">
        <authorList>
            <consortium name="WormBaseParasite"/>
        </authorList>
    </citation>
    <scope>IDENTIFICATION</scope>
</reference>
<accession>A0AC34GT52</accession>
<sequence length="484" mass="54554">MMTDMKRQNVIRLFGICVALSLITNLPSGFTNSSVNTAVEELRSFIRESYARRGWILSDTMEAVLRSATFNCWFVCQIFSSIASPYITDTYGRRFSYLSSNAIMTLAAGIQFLGSIFWLPELLILGRSMAAFASPLSDASLILYIQESTPVTYRATFSFLGEIGYGLAAVLGMILGMRSVLGDSLSKLLFYSILPGIPFMLFLFFIPETPKFLMIVRKDRRAALKSLEFFQGEKKENEQLLDQFIVEGSHEDHEKQSSIKELLTTWHLRRAVLLACATLVLTLSFYPILQSSTYFFQYIDINSSIAELASTSLMIVFTASCMLGSLFIDRYPRRFLVLTFGTLSNLFLTAFVVFSVLSHLSWWIKFAAMASLFLYSIAYGLVLGPVSWFVAPELVAQRHRSTVFCLCYGLTNVMIAATNFTCVPLYQLVGAYTLIPLFIIPSFLCLLYLYLRLPETLKKETHEIISAMCSHRQRVTSICPSESA</sequence>
<organism evidence="1 2">
    <name type="scientific">Panagrolaimus sp. ES5</name>
    <dbReference type="NCBI Taxonomy" id="591445"/>
    <lineage>
        <taxon>Eukaryota</taxon>
        <taxon>Metazoa</taxon>
        <taxon>Ecdysozoa</taxon>
        <taxon>Nematoda</taxon>
        <taxon>Chromadorea</taxon>
        <taxon>Rhabditida</taxon>
        <taxon>Tylenchina</taxon>
        <taxon>Panagrolaimomorpha</taxon>
        <taxon>Panagrolaimoidea</taxon>
        <taxon>Panagrolaimidae</taxon>
        <taxon>Panagrolaimus</taxon>
    </lineage>
</organism>
<dbReference type="WBParaSite" id="ES5_v2.g7640.t1">
    <property type="protein sequence ID" value="ES5_v2.g7640.t1"/>
    <property type="gene ID" value="ES5_v2.g7640"/>
</dbReference>
<evidence type="ECO:0000313" key="2">
    <source>
        <dbReference type="WBParaSite" id="ES5_v2.g7640.t1"/>
    </source>
</evidence>
<protein>
    <submittedName>
        <fullName evidence="2">Major facilitator superfamily (MFS) profile domain-containing protein</fullName>
    </submittedName>
</protein>
<evidence type="ECO:0000313" key="1">
    <source>
        <dbReference type="Proteomes" id="UP000887579"/>
    </source>
</evidence>
<proteinExistence type="predicted"/>
<dbReference type="Proteomes" id="UP000887579">
    <property type="component" value="Unplaced"/>
</dbReference>